<dbReference type="NCBIfam" id="TIGR01428">
    <property type="entry name" value="HAD_type_II"/>
    <property type="match status" value="1"/>
</dbReference>
<comment type="catalytic activity">
    <reaction evidence="3">
        <text>an (S)-2-haloacid + H2O = a (2R)-2-hydroxycarboxylate + a halide anion + H(+)</text>
        <dbReference type="Rhea" id="RHEA:11192"/>
        <dbReference type="ChEBI" id="CHEBI:15377"/>
        <dbReference type="ChEBI" id="CHEBI:15378"/>
        <dbReference type="ChEBI" id="CHEBI:16042"/>
        <dbReference type="ChEBI" id="CHEBI:58314"/>
        <dbReference type="ChEBI" id="CHEBI:137405"/>
        <dbReference type="EC" id="3.8.1.2"/>
    </reaction>
</comment>
<dbReference type="SFLD" id="SFLDS00003">
    <property type="entry name" value="Haloacid_Dehalogenase"/>
    <property type="match status" value="1"/>
</dbReference>
<accession>A0ABQ0ZEC4</accession>
<dbReference type="Gene3D" id="1.10.150.240">
    <property type="entry name" value="Putative phosphatase, domain 2"/>
    <property type="match status" value="1"/>
</dbReference>
<evidence type="ECO:0000256" key="2">
    <source>
        <dbReference type="ARBA" id="ARBA00022801"/>
    </source>
</evidence>
<evidence type="ECO:0000256" key="3">
    <source>
        <dbReference type="RuleBase" id="RU368077"/>
    </source>
</evidence>
<dbReference type="InterPro" id="IPR023214">
    <property type="entry name" value="HAD_sf"/>
</dbReference>
<dbReference type="NCBIfam" id="TIGR01493">
    <property type="entry name" value="HAD-SF-IA-v2"/>
    <property type="match status" value="1"/>
</dbReference>
<keyword evidence="5" id="KW-1185">Reference proteome</keyword>
<keyword evidence="2 3" id="KW-0378">Hydrolase</keyword>
<comment type="caution">
    <text evidence="4">The sequence shown here is derived from an EMBL/GenBank/DDBJ whole genome shotgun (WGS) entry which is preliminary data.</text>
</comment>
<dbReference type="InterPro" id="IPR023198">
    <property type="entry name" value="PGP-like_dom2"/>
</dbReference>
<sequence length="258" mass="28124">MIGAASLALPPRRSWAASSAYLSGVKALTFDMQGTVFDFYDPISAKAKAIGEGLGLARDWAATLAGDWSSAAHDIIVEISAQRRPWVPNTEVYREALGPLLAKRGVQDILTDSHREELLSVWGQMIPWRDAQAGLAQLRQKYTLATLTNASMSQMTALVKGNGLPFDEILTGELNKAFKPDPRVYRLAIDYIGFSADQLLMVSAHKWDLQASRKAGFRTAYIPRPLELGPGHAADTTPEEFIDVVATDLIDLANQLGA</sequence>
<dbReference type="SFLD" id="SFLDG01129">
    <property type="entry name" value="C1.5:_HAD__Beta-PGM__Phosphata"/>
    <property type="match status" value="1"/>
</dbReference>
<dbReference type="PRINTS" id="PR00413">
    <property type="entry name" value="HADHALOGNASE"/>
</dbReference>
<comment type="function">
    <text evidence="3">Catalyzes the hydrolytic dehalogenation of small (S)-2-haloalkanoic acids to yield the corresponding (R)-2-hydroxyalkanoic acids.</text>
</comment>
<dbReference type="InterPro" id="IPR006328">
    <property type="entry name" value="2-HAD"/>
</dbReference>
<dbReference type="Gene3D" id="3.40.50.1000">
    <property type="entry name" value="HAD superfamily/HAD-like"/>
    <property type="match status" value="1"/>
</dbReference>
<evidence type="ECO:0000313" key="4">
    <source>
        <dbReference type="EMBL" id="GES53599.1"/>
    </source>
</evidence>
<evidence type="ECO:0000256" key="1">
    <source>
        <dbReference type="ARBA" id="ARBA00008106"/>
    </source>
</evidence>
<organism evidence="4 5">
    <name type="scientific">Rhizobium dioscoreae</name>
    <dbReference type="NCBI Taxonomy" id="2653122"/>
    <lineage>
        <taxon>Bacteria</taxon>
        <taxon>Pseudomonadati</taxon>
        <taxon>Pseudomonadota</taxon>
        <taxon>Alphaproteobacteria</taxon>
        <taxon>Hyphomicrobiales</taxon>
        <taxon>Rhizobiaceae</taxon>
        <taxon>Rhizobium/Agrobacterium group</taxon>
        <taxon>Rhizobium</taxon>
    </lineage>
</organism>
<dbReference type="SUPFAM" id="SSF56784">
    <property type="entry name" value="HAD-like"/>
    <property type="match status" value="1"/>
</dbReference>
<gene>
    <name evidence="4" type="ORF">RsS93_62130</name>
</gene>
<dbReference type="EMBL" id="BLAJ01000021">
    <property type="protein sequence ID" value="GES53599.1"/>
    <property type="molecule type" value="Genomic_DNA"/>
</dbReference>
<reference evidence="4 5" key="1">
    <citation type="journal article" date="2020" name="Genome Biol. Evol.">
        <title>Rhizobium dioscoreae sp. nov., a plant growth-promoting bacterium isolated from yam (Dioscorea species).</title>
        <authorList>
            <person name="Ouyabe M."/>
            <person name="Tanaka N."/>
            <person name="Shiwa Y."/>
            <person name="Fujita N."/>
            <person name="Kikuno H."/>
            <person name="Babil P."/>
            <person name="Shiwachi H."/>
        </authorList>
    </citation>
    <scope>NUCLEOTIDE SEQUENCE [LARGE SCALE GENOMIC DNA]</scope>
    <source>
        <strain evidence="4 5">S-93</strain>
    </source>
</reference>
<dbReference type="Proteomes" id="UP000390335">
    <property type="component" value="Unassembled WGS sequence"/>
</dbReference>
<dbReference type="PANTHER" id="PTHR43316">
    <property type="entry name" value="HYDROLASE, HALOACID DELAHOGENASE-RELATED"/>
    <property type="match status" value="1"/>
</dbReference>
<dbReference type="InterPro" id="IPR036412">
    <property type="entry name" value="HAD-like_sf"/>
</dbReference>
<comment type="similarity">
    <text evidence="1 3">Belongs to the HAD-like hydrolase superfamily. S-2-haloalkanoic acid dehalogenase family.</text>
</comment>
<dbReference type="EC" id="3.8.1.2" evidence="3"/>
<dbReference type="PANTHER" id="PTHR43316:SF3">
    <property type="entry name" value="HALOACID DEHALOGENASE, TYPE II (AFU_ORTHOLOGUE AFUA_2G07750)-RELATED"/>
    <property type="match status" value="1"/>
</dbReference>
<evidence type="ECO:0000313" key="5">
    <source>
        <dbReference type="Proteomes" id="UP000390335"/>
    </source>
</evidence>
<dbReference type="InterPro" id="IPR051540">
    <property type="entry name" value="S-2-haloacid_dehalogenase"/>
</dbReference>
<proteinExistence type="inferred from homology"/>
<name>A0ABQ0ZEC4_9HYPH</name>
<protein>
    <recommendedName>
        <fullName evidence="3">(S)-2-haloacid dehalogenase</fullName>
        <ecNumber evidence="3">3.8.1.2</ecNumber>
    </recommendedName>
    <alternativeName>
        <fullName evidence="3">2-haloalkanoic acid dehalogenase</fullName>
    </alternativeName>
    <alternativeName>
        <fullName evidence="3">Halocarboxylic acid halidohydrolase</fullName>
    </alternativeName>
    <alternativeName>
        <fullName evidence="3">L-2-haloacid dehalogenase</fullName>
    </alternativeName>
</protein>
<dbReference type="InterPro" id="IPR006439">
    <property type="entry name" value="HAD-SF_hydro_IA"/>
</dbReference>
<dbReference type="Pfam" id="PF00702">
    <property type="entry name" value="Hydrolase"/>
    <property type="match status" value="1"/>
</dbReference>